<feature type="transmembrane region" description="Helical" evidence="6">
    <location>
        <begin position="78"/>
        <end position="95"/>
    </location>
</feature>
<dbReference type="Pfam" id="PF00083">
    <property type="entry name" value="Sugar_tr"/>
    <property type="match status" value="1"/>
</dbReference>
<feature type="domain" description="Major facilitator superfamily (MFS) profile" evidence="7">
    <location>
        <begin position="41"/>
        <end position="459"/>
    </location>
</feature>
<evidence type="ECO:0000256" key="6">
    <source>
        <dbReference type="SAM" id="Phobius"/>
    </source>
</evidence>
<dbReference type="InterPro" id="IPR005829">
    <property type="entry name" value="Sugar_transporter_CS"/>
</dbReference>
<dbReference type="PROSITE" id="PS00217">
    <property type="entry name" value="SUGAR_TRANSPORT_2"/>
    <property type="match status" value="1"/>
</dbReference>
<dbReference type="PROSITE" id="PS50850">
    <property type="entry name" value="MFS"/>
    <property type="match status" value="1"/>
</dbReference>
<feature type="transmembrane region" description="Helical" evidence="6">
    <location>
        <begin position="107"/>
        <end position="126"/>
    </location>
</feature>
<dbReference type="InterPro" id="IPR005828">
    <property type="entry name" value="MFS_sugar_transport-like"/>
</dbReference>
<dbReference type="Gene3D" id="1.20.1250.20">
    <property type="entry name" value="MFS general substrate transporter like domains"/>
    <property type="match status" value="1"/>
</dbReference>
<dbReference type="PANTHER" id="PTHR23511">
    <property type="entry name" value="SYNAPTIC VESICLE GLYCOPROTEIN 2"/>
    <property type="match status" value="1"/>
</dbReference>
<evidence type="ECO:0000256" key="3">
    <source>
        <dbReference type="ARBA" id="ARBA00022692"/>
    </source>
</evidence>
<evidence type="ECO:0000256" key="1">
    <source>
        <dbReference type="ARBA" id="ARBA00004651"/>
    </source>
</evidence>
<comment type="caution">
    <text evidence="8">The sequence shown here is derived from an EMBL/GenBank/DDBJ whole genome shotgun (WGS) entry which is preliminary data.</text>
</comment>
<evidence type="ECO:0000313" key="8">
    <source>
        <dbReference type="EMBL" id="MEB3959611.1"/>
    </source>
</evidence>
<dbReference type="Proteomes" id="UP001352223">
    <property type="component" value="Unassembled WGS sequence"/>
</dbReference>
<feature type="transmembrane region" description="Helical" evidence="6">
    <location>
        <begin position="434"/>
        <end position="455"/>
    </location>
</feature>
<gene>
    <name evidence="8" type="ORF">OKJ48_05000</name>
</gene>
<feature type="transmembrane region" description="Helical" evidence="6">
    <location>
        <begin position="197"/>
        <end position="215"/>
    </location>
</feature>
<keyword evidence="5 6" id="KW-0472">Membrane</keyword>
<feature type="transmembrane region" description="Helical" evidence="6">
    <location>
        <begin position="346"/>
        <end position="365"/>
    </location>
</feature>
<dbReference type="CDD" id="cd17316">
    <property type="entry name" value="MFS_SV2_like"/>
    <property type="match status" value="1"/>
</dbReference>
<dbReference type="SUPFAM" id="SSF103473">
    <property type="entry name" value="MFS general substrate transporter"/>
    <property type="match status" value="1"/>
</dbReference>
<dbReference type="InterPro" id="IPR036259">
    <property type="entry name" value="MFS_trans_sf"/>
</dbReference>
<keyword evidence="4 6" id="KW-1133">Transmembrane helix</keyword>
<feature type="transmembrane region" description="Helical" evidence="6">
    <location>
        <begin position="43"/>
        <end position="66"/>
    </location>
</feature>
<organism evidence="8 9">
    <name type="scientific">Streptomyces kunmingensis</name>
    <dbReference type="NCBI Taxonomy" id="68225"/>
    <lineage>
        <taxon>Bacteria</taxon>
        <taxon>Bacillati</taxon>
        <taxon>Actinomycetota</taxon>
        <taxon>Actinomycetes</taxon>
        <taxon>Kitasatosporales</taxon>
        <taxon>Streptomycetaceae</taxon>
        <taxon>Streptomyces</taxon>
    </lineage>
</organism>
<evidence type="ECO:0000256" key="4">
    <source>
        <dbReference type="ARBA" id="ARBA00022989"/>
    </source>
</evidence>
<dbReference type="PANTHER" id="PTHR23511:SF34">
    <property type="entry name" value="SYNAPTIC VESICLE GLYCOPROTEIN 2"/>
    <property type="match status" value="1"/>
</dbReference>
<feature type="transmembrane region" description="Helical" evidence="6">
    <location>
        <begin position="283"/>
        <end position="306"/>
    </location>
</feature>
<name>A0ABU6C681_9ACTN</name>
<feature type="transmembrane region" description="Helical" evidence="6">
    <location>
        <begin position="165"/>
        <end position="185"/>
    </location>
</feature>
<dbReference type="RefSeq" id="WP_324766591.1">
    <property type="nucleotide sequence ID" value="NZ_BAAATS010000006.1"/>
</dbReference>
<feature type="transmembrane region" description="Helical" evidence="6">
    <location>
        <begin position="404"/>
        <end position="428"/>
    </location>
</feature>
<keyword evidence="2" id="KW-0813">Transport</keyword>
<proteinExistence type="predicted"/>
<evidence type="ECO:0000313" key="9">
    <source>
        <dbReference type="Proteomes" id="UP001352223"/>
    </source>
</evidence>
<protein>
    <submittedName>
        <fullName evidence="8">MFS transporter</fullName>
    </submittedName>
</protein>
<feature type="transmembrane region" description="Helical" evidence="6">
    <location>
        <begin position="371"/>
        <end position="392"/>
    </location>
</feature>
<evidence type="ECO:0000259" key="7">
    <source>
        <dbReference type="PROSITE" id="PS50850"/>
    </source>
</evidence>
<dbReference type="EMBL" id="JAOZYB010000021">
    <property type="protein sequence ID" value="MEB3959611.1"/>
    <property type="molecule type" value="Genomic_DNA"/>
</dbReference>
<evidence type="ECO:0000256" key="2">
    <source>
        <dbReference type="ARBA" id="ARBA00022448"/>
    </source>
</evidence>
<sequence>MSGGAVETTPDDGTAASADGPRLTVAARLDAVPVGAWHWRITLLAGLATFFDLYEVFLGGVLGSVLTEQWHLDSNGKALLVGAPFFGMFAGAVLLGRAADRFGRRPLFMLNLAGYSVSSLLAAFAPDLTSLIVLRVVAGLFLGAELPLVDTYVSELLPGAVRGRFVAIAYTLGFCGAPVAALLGGQLVAERDLLIDGWRWLLVFGGVGAAFVWVLRRSLPESPRWLSAQGRHAEADRIVADVERGAGLAPVEAGQLPESVPESAESAAPLRELFRPPHLRSTVMLWIFQVLQTVGYYGFGSLAPLVLMAKGHDVVHSLTYTALSFLGYPIGSAVSILFIERIERKTLVIAAAAAIAVFGLAFGTAESSAAIVTAGILMTLTQNIFSNAFHVYQAELFPTAIRGSAVGIAYSLSRLTGGVLPFVGLAVLDEFGATGMFAGCAVLMALLCLDVAVLGPRTTGRALESVVRK</sequence>
<accession>A0ABU6C681</accession>
<keyword evidence="9" id="KW-1185">Reference proteome</keyword>
<keyword evidence="3 6" id="KW-0812">Transmembrane</keyword>
<feature type="transmembrane region" description="Helical" evidence="6">
    <location>
        <begin position="318"/>
        <end position="339"/>
    </location>
</feature>
<evidence type="ECO:0000256" key="5">
    <source>
        <dbReference type="ARBA" id="ARBA00023136"/>
    </source>
</evidence>
<comment type="subcellular location">
    <subcellularLocation>
        <location evidence="1">Cell membrane</location>
        <topology evidence="1">Multi-pass membrane protein</topology>
    </subcellularLocation>
</comment>
<dbReference type="InterPro" id="IPR020846">
    <property type="entry name" value="MFS_dom"/>
</dbReference>
<reference evidence="8 9" key="1">
    <citation type="submission" date="2022-10" db="EMBL/GenBank/DDBJ databases">
        <authorList>
            <person name="Xie J."/>
            <person name="Shen N."/>
        </authorList>
    </citation>
    <scope>NUCLEOTIDE SEQUENCE [LARGE SCALE GENOMIC DNA]</scope>
    <source>
        <strain evidence="8 9">DSM 41681</strain>
    </source>
</reference>
<feature type="transmembrane region" description="Helical" evidence="6">
    <location>
        <begin position="132"/>
        <end position="153"/>
    </location>
</feature>